<evidence type="ECO:0000313" key="3">
    <source>
        <dbReference type="Proteomes" id="UP000054978"/>
    </source>
</evidence>
<evidence type="ECO:0000259" key="1">
    <source>
        <dbReference type="SMART" id="SM00829"/>
    </source>
</evidence>
<evidence type="ECO:0000313" key="2">
    <source>
        <dbReference type="EMBL" id="SAL00775.1"/>
    </source>
</evidence>
<reference evidence="2" key="1">
    <citation type="submission" date="2016-01" db="EMBL/GenBank/DDBJ databases">
        <authorList>
            <person name="Peeters C."/>
        </authorList>
    </citation>
    <scope>NUCLEOTIDE SEQUENCE [LARGE SCALE GENOMIC DNA]</scope>
    <source>
        <strain evidence="2">LMG 29326</strain>
    </source>
</reference>
<dbReference type="EMBL" id="FCOB02000044">
    <property type="protein sequence ID" value="SAL00775.1"/>
    <property type="molecule type" value="Genomic_DNA"/>
</dbReference>
<dbReference type="InterPro" id="IPR051397">
    <property type="entry name" value="Zn-ADH-like_protein"/>
</dbReference>
<dbReference type="Gene3D" id="3.40.50.720">
    <property type="entry name" value="NAD(P)-binding Rossmann-like Domain"/>
    <property type="match status" value="1"/>
</dbReference>
<dbReference type="InterPro" id="IPR013149">
    <property type="entry name" value="ADH-like_C"/>
</dbReference>
<feature type="domain" description="Enoyl reductase (ER)" evidence="1">
    <location>
        <begin position="10"/>
        <end position="269"/>
    </location>
</feature>
<name>A0A158E1K5_9BURK</name>
<dbReference type="PANTHER" id="PTHR43677">
    <property type="entry name" value="SHORT-CHAIN DEHYDROGENASE/REDUCTASE"/>
    <property type="match status" value="1"/>
</dbReference>
<proteinExistence type="predicted"/>
<dbReference type="SUPFAM" id="SSF50129">
    <property type="entry name" value="GroES-like"/>
    <property type="match status" value="1"/>
</dbReference>
<dbReference type="Proteomes" id="UP000054978">
    <property type="component" value="Unassembled WGS sequence"/>
</dbReference>
<dbReference type="AlphaFoldDB" id="A0A158E1K5"/>
<dbReference type="STRING" id="1777144.AWB83_06297"/>
<dbReference type="Gene3D" id="3.90.180.10">
    <property type="entry name" value="Medium-chain alcohol dehydrogenases, catalytic domain"/>
    <property type="match status" value="1"/>
</dbReference>
<dbReference type="InterPro" id="IPR011032">
    <property type="entry name" value="GroES-like_sf"/>
</dbReference>
<dbReference type="OrthoDB" id="9787435at2"/>
<sequence length="317" mass="32808">MKAAVVSKAGTKPVWTEFEEPVASQDHRLVHIGASALSHLTRARASGQHYSSSNTYPFVAGADGAGRLDNGERVYFFSPVAPFGAMAERTLVPGEHCLPLSDALDDATAAAIAIPGMSSWAALTERANFVGGETVWINGATGASGQLAVQVAKRLGAGRIIATGRNPAVLDKLRSLGADATFVLSDDEAAMSRAFEAPFAEGVDVVFDYLWGPSARAMLIAAARASEDQRALRFVQIGSISGGEIALPAAVLRSSAITLLGSGLGSIALPRLLAAAQAVLDAAAAGGLKIDAKAIAMPQSSEHWDDNGKERIVFVTA</sequence>
<dbReference type="InterPro" id="IPR020843">
    <property type="entry name" value="ER"/>
</dbReference>
<organism evidence="2 3">
    <name type="scientific">Caballeronia ptereochthonis</name>
    <dbReference type="NCBI Taxonomy" id="1777144"/>
    <lineage>
        <taxon>Bacteria</taxon>
        <taxon>Pseudomonadati</taxon>
        <taxon>Pseudomonadota</taxon>
        <taxon>Betaproteobacteria</taxon>
        <taxon>Burkholderiales</taxon>
        <taxon>Burkholderiaceae</taxon>
        <taxon>Caballeronia</taxon>
    </lineage>
</organism>
<dbReference type="RefSeq" id="WP_087049599.1">
    <property type="nucleotide sequence ID" value="NZ_FCOB02000044.1"/>
</dbReference>
<dbReference type="Pfam" id="PF00107">
    <property type="entry name" value="ADH_zinc_N"/>
    <property type="match status" value="1"/>
</dbReference>
<protein>
    <submittedName>
        <fullName evidence="2">Alcohol dehydrogenase</fullName>
    </submittedName>
</protein>
<dbReference type="PANTHER" id="PTHR43677:SF11">
    <property type="entry name" value="ZINC-CONTAINING ALCOHOL DEHYDROGENASE"/>
    <property type="match status" value="1"/>
</dbReference>
<keyword evidence="3" id="KW-1185">Reference proteome</keyword>
<dbReference type="SUPFAM" id="SSF51735">
    <property type="entry name" value="NAD(P)-binding Rossmann-fold domains"/>
    <property type="match status" value="1"/>
</dbReference>
<dbReference type="SMART" id="SM00829">
    <property type="entry name" value="PKS_ER"/>
    <property type="match status" value="1"/>
</dbReference>
<accession>A0A158E1K5</accession>
<dbReference type="GO" id="GO:0016491">
    <property type="term" value="F:oxidoreductase activity"/>
    <property type="evidence" value="ECO:0007669"/>
    <property type="project" value="InterPro"/>
</dbReference>
<gene>
    <name evidence="2" type="ORF">AWB83_06297</name>
</gene>
<comment type="caution">
    <text evidence="2">The sequence shown here is derived from an EMBL/GenBank/DDBJ whole genome shotgun (WGS) entry which is preliminary data.</text>
</comment>
<dbReference type="InterPro" id="IPR036291">
    <property type="entry name" value="NAD(P)-bd_dom_sf"/>
</dbReference>